<sequence>MTLSRDLERLLEATGLQIHGVTTKFELLQDPLKQRAKVLAVVPRKGDTTALKKTVEDENKQRNTWFQFEPFALPFDAPNLKNLCRSLLHTANRLAFPQPVNPGTSPVDFITYMSTVYNLALAYLASSGSHGVDNANKAVMQWLRHIDYASPNFQEALGELDSKWIAFVATRNIAMIDWVADPLEPISIKVSHFGASLDGPTINSPKQTLAKIRDSRLNISDLTGWAGDLITFYVDWQVAVRASKTTLSGYDFCLDRLAQPEYKQEYVTTAKLRDFVEDADAFNIGKALNADPARTIVQEMTDLFRPDGGYTNRFHRFWEKRFSGSVKVATELADHLLSTNGIADLVAIVRLRLIKKEEHRRSIVPPITRPEALGGSVRAGGSVRVLRR</sequence>
<dbReference type="GeneID" id="31004985"/>
<proteinExistence type="predicted"/>
<comment type="caution">
    <text evidence="1">The sequence shown here is derived from an EMBL/GenBank/DDBJ whole genome shotgun (WGS) entry which is preliminary data.</text>
</comment>
<keyword evidence="2" id="KW-1185">Reference proteome</keyword>
<evidence type="ECO:0000313" key="2">
    <source>
        <dbReference type="Proteomes" id="UP000214365"/>
    </source>
</evidence>
<reference evidence="1 2" key="1">
    <citation type="submission" date="2015-06" db="EMBL/GenBank/DDBJ databases">
        <title>Talaromyces atroroseus IBT 11181 draft genome.</title>
        <authorList>
            <person name="Rasmussen K.B."/>
            <person name="Rasmussen S."/>
            <person name="Petersen B."/>
            <person name="Sicheritz-Ponten T."/>
            <person name="Mortensen U.H."/>
            <person name="Thrane U."/>
        </authorList>
    </citation>
    <scope>NUCLEOTIDE SEQUENCE [LARGE SCALE GENOMIC DNA]</scope>
    <source>
        <strain evidence="1 2">IBT 11181</strain>
    </source>
</reference>
<dbReference type="AlphaFoldDB" id="A0A225AFH9"/>
<gene>
    <name evidence="1" type="ORF">UA08_05229</name>
</gene>
<dbReference type="Proteomes" id="UP000214365">
    <property type="component" value="Unassembled WGS sequence"/>
</dbReference>
<protein>
    <submittedName>
        <fullName evidence="1">Uncharacterized protein</fullName>
    </submittedName>
</protein>
<dbReference type="STRING" id="1441469.A0A225AFH9"/>
<name>A0A225AFH9_TALAT</name>
<dbReference type="OrthoDB" id="2251794at2759"/>
<dbReference type="RefSeq" id="XP_020119471.1">
    <property type="nucleotide sequence ID" value="XM_020267528.1"/>
</dbReference>
<dbReference type="EMBL" id="LFMY01000007">
    <property type="protein sequence ID" value="OKL59350.1"/>
    <property type="molecule type" value="Genomic_DNA"/>
</dbReference>
<organism evidence="1 2">
    <name type="scientific">Talaromyces atroroseus</name>
    <dbReference type="NCBI Taxonomy" id="1441469"/>
    <lineage>
        <taxon>Eukaryota</taxon>
        <taxon>Fungi</taxon>
        <taxon>Dikarya</taxon>
        <taxon>Ascomycota</taxon>
        <taxon>Pezizomycotina</taxon>
        <taxon>Eurotiomycetes</taxon>
        <taxon>Eurotiomycetidae</taxon>
        <taxon>Eurotiales</taxon>
        <taxon>Trichocomaceae</taxon>
        <taxon>Talaromyces</taxon>
        <taxon>Talaromyces sect. Trachyspermi</taxon>
    </lineage>
</organism>
<accession>A0A225AFH9</accession>
<evidence type="ECO:0000313" key="1">
    <source>
        <dbReference type="EMBL" id="OKL59350.1"/>
    </source>
</evidence>